<evidence type="ECO:0000313" key="2">
    <source>
        <dbReference type="Proteomes" id="UP000236884"/>
    </source>
</evidence>
<protein>
    <recommendedName>
        <fullName evidence="3">Methyltransferase domain protein</fullName>
    </recommendedName>
</protein>
<dbReference type="SUPFAM" id="SSF53335">
    <property type="entry name" value="S-adenosyl-L-methionine-dependent methyltransferases"/>
    <property type="match status" value="1"/>
</dbReference>
<dbReference type="KEGG" id="vgo:GJW-30_1_04038"/>
<evidence type="ECO:0008006" key="3">
    <source>
        <dbReference type="Google" id="ProtNLM"/>
    </source>
</evidence>
<evidence type="ECO:0000313" key="1">
    <source>
        <dbReference type="EMBL" id="BAT61481.1"/>
    </source>
</evidence>
<reference evidence="1 2" key="1">
    <citation type="submission" date="2015-08" db="EMBL/GenBank/DDBJ databases">
        <title>Investigation of the bacterial diversity of lava forest soil.</title>
        <authorList>
            <person name="Lee J.S."/>
        </authorList>
    </citation>
    <scope>NUCLEOTIDE SEQUENCE [LARGE SCALE GENOMIC DNA]</scope>
    <source>
        <strain evidence="1 2">GJW-30</strain>
    </source>
</reference>
<organism evidence="1 2">
    <name type="scientific">Variibacter gotjawalensis</name>
    <dbReference type="NCBI Taxonomy" id="1333996"/>
    <lineage>
        <taxon>Bacteria</taxon>
        <taxon>Pseudomonadati</taxon>
        <taxon>Pseudomonadota</taxon>
        <taxon>Alphaproteobacteria</taxon>
        <taxon>Hyphomicrobiales</taxon>
        <taxon>Nitrobacteraceae</taxon>
        <taxon>Variibacter</taxon>
    </lineage>
</organism>
<dbReference type="RefSeq" id="WP_245408573.1">
    <property type="nucleotide sequence ID" value="NZ_AP014946.1"/>
</dbReference>
<dbReference type="AlphaFoldDB" id="A0A0S3PZU8"/>
<dbReference type="Proteomes" id="UP000236884">
    <property type="component" value="Chromosome"/>
</dbReference>
<dbReference type="Pfam" id="PF13489">
    <property type="entry name" value="Methyltransf_23"/>
    <property type="match status" value="1"/>
</dbReference>
<name>A0A0S3PZU8_9BRAD</name>
<accession>A0A0S3PZU8</accession>
<sequence>MTMSDVSITRAATIDLIRSRPRLKSTLKRVLEVVGYDTTDWVRVVMYQRCFEHLRKMKPEALDALEISAGPHWKRAVPFRSFTGTSYPAFDVCHEQLPSQYDVIIADQIFEHLEWPLRAAKNVYEMLRPGGTFVIATPFLLRYHASPIDCSRWTERGLSHLLQEAGFPADHIKTDAWGNRACVKANFKRWAKRGFFGSLRNEPDFPVMVWAFAQRPLTEPSRTN</sequence>
<dbReference type="InterPro" id="IPR029063">
    <property type="entry name" value="SAM-dependent_MTases_sf"/>
</dbReference>
<gene>
    <name evidence="1" type="ORF">GJW-30_1_04038</name>
</gene>
<proteinExistence type="predicted"/>
<dbReference type="EMBL" id="AP014946">
    <property type="protein sequence ID" value="BAT61481.1"/>
    <property type="molecule type" value="Genomic_DNA"/>
</dbReference>
<keyword evidence="2" id="KW-1185">Reference proteome</keyword>
<dbReference type="Gene3D" id="3.40.50.150">
    <property type="entry name" value="Vaccinia Virus protein VP39"/>
    <property type="match status" value="1"/>
</dbReference>